<dbReference type="InterPro" id="IPR016181">
    <property type="entry name" value="Acyl_CoA_acyltransferase"/>
</dbReference>
<dbReference type="SUPFAM" id="SSF55729">
    <property type="entry name" value="Acyl-CoA N-acyltransferases (Nat)"/>
    <property type="match status" value="1"/>
</dbReference>
<evidence type="ECO:0000313" key="6">
    <source>
        <dbReference type="Proteomes" id="UP001230188"/>
    </source>
</evidence>
<dbReference type="InterPro" id="IPR004616">
    <property type="entry name" value="Leu/Phe-tRNA_Trfase"/>
</dbReference>
<name>A0AAD7ULS3_9STRA</name>
<dbReference type="GO" id="GO:0030163">
    <property type="term" value="P:protein catabolic process"/>
    <property type="evidence" value="ECO:0007669"/>
    <property type="project" value="InterPro"/>
</dbReference>
<keyword evidence="3" id="KW-0012">Acyltransferase</keyword>
<evidence type="ECO:0000313" key="5">
    <source>
        <dbReference type="EMBL" id="KAJ8609965.1"/>
    </source>
</evidence>
<dbReference type="Gene3D" id="3.40.630.70">
    <property type="entry name" value="Leucyl/phenylalanyl-tRNA-protein transferase, C-terminal domain"/>
    <property type="match status" value="1"/>
</dbReference>
<keyword evidence="2" id="KW-0808">Transferase</keyword>
<evidence type="ECO:0000256" key="3">
    <source>
        <dbReference type="ARBA" id="ARBA00023315"/>
    </source>
</evidence>
<accession>A0AAD7ULS3</accession>
<dbReference type="AlphaFoldDB" id="A0AAD7ULS3"/>
<dbReference type="GO" id="GO:0008914">
    <property type="term" value="F:leucyl-tRNA--protein transferase activity"/>
    <property type="evidence" value="ECO:0007669"/>
    <property type="project" value="InterPro"/>
</dbReference>
<dbReference type="PANTHER" id="PTHR30098">
    <property type="entry name" value="LEUCYL/PHENYLALANYL-TRNA--PROTEIN TRANSFERASE"/>
    <property type="match status" value="1"/>
</dbReference>
<dbReference type="PANTHER" id="PTHR30098:SF2">
    <property type="entry name" value="LEUCYL_PHENYLALANYL-TRNA--PROTEIN TRANSFERASE"/>
    <property type="match status" value="1"/>
</dbReference>
<gene>
    <name evidence="5" type="ORF">CTAYLR_008085</name>
</gene>
<comment type="caution">
    <text evidence="5">The sequence shown here is derived from an EMBL/GenBank/DDBJ whole genome shotgun (WGS) entry which is preliminary data.</text>
</comment>
<sequence>MFLITAATVSGPGKSSAAESKSSGEEVIRVTVSSKEESKPASRYWLPVSRREENAEESSRRIARSCPWLEGVPFIERCDEASLERVARLIASRYGGEFCWASSFEPGFIAALMSHGFLTMAQRVAADTYALLPKLHRQRCALRFEDRRAPRSIRRKAKHFRVSCDAAFDAVVKGISRQHGDECWLYPPLVAAFRAILESPPMSCVRVHTFECWRDDTLVAGELGYACGNVYTSLSGFSNFPSAGSVQCAATANWLRLSGYVLWDLGMELPYKIAMGATNMPRQEFLRIVTTARARGDTVPILGASTSALNARDVLDADDPARFFVAPCPEASSAPSESPDDPSPRGV</sequence>
<dbReference type="Pfam" id="PF03588">
    <property type="entry name" value="Leu_Phe_trans"/>
    <property type="match status" value="1"/>
</dbReference>
<reference evidence="5" key="1">
    <citation type="submission" date="2023-01" db="EMBL/GenBank/DDBJ databases">
        <title>Metagenome sequencing of chrysophaentin producing Chrysophaeum taylorii.</title>
        <authorList>
            <person name="Davison J."/>
            <person name="Bewley C."/>
        </authorList>
    </citation>
    <scope>NUCLEOTIDE SEQUENCE</scope>
    <source>
        <strain evidence="5">NIES-1699</strain>
    </source>
</reference>
<evidence type="ECO:0000256" key="4">
    <source>
        <dbReference type="SAM" id="MobiDB-lite"/>
    </source>
</evidence>
<protein>
    <recommendedName>
        <fullName evidence="7">Leucyl/phenylalanyl-tRNA--protein transferase</fullName>
    </recommendedName>
</protein>
<dbReference type="Proteomes" id="UP001230188">
    <property type="component" value="Unassembled WGS sequence"/>
</dbReference>
<evidence type="ECO:0008006" key="7">
    <source>
        <dbReference type="Google" id="ProtNLM"/>
    </source>
</evidence>
<dbReference type="EMBL" id="JAQMWT010000125">
    <property type="protein sequence ID" value="KAJ8609965.1"/>
    <property type="molecule type" value="Genomic_DNA"/>
</dbReference>
<evidence type="ECO:0000256" key="2">
    <source>
        <dbReference type="ARBA" id="ARBA00022679"/>
    </source>
</evidence>
<organism evidence="5 6">
    <name type="scientific">Chrysophaeum taylorii</name>
    <dbReference type="NCBI Taxonomy" id="2483200"/>
    <lineage>
        <taxon>Eukaryota</taxon>
        <taxon>Sar</taxon>
        <taxon>Stramenopiles</taxon>
        <taxon>Ochrophyta</taxon>
        <taxon>Pelagophyceae</taxon>
        <taxon>Pelagomonadales</taxon>
        <taxon>Pelagomonadaceae</taxon>
        <taxon>Chrysophaeum</taxon>
    </lineage>
</organism>
<keyword evidence="6" id="KW-1185">Reference proteome</keyword>
<dbReference type="GO" id="GO:0005737">
    <property type="term" value="C:cytoplasm"/>
    <property type="evidence" value="ECO:0007669"/>
    <property type="project" value="TreeGrafter"/>
</dbReference>
<proteinExistence type="predicted"/>
<feature type="region of interest" description="Disordered" evidence="4">
    <location>
        <begin position="326"/>
        <end position="347"/>
    </location>
</feature>
<dbReference type="InterPro" id="IPR042203">
    <property type="entry name" value="Leu/Phe-tRNA_Trfase_C"/>
</dbReference>
<keyword evidence="1" id="KW-0963">Cytoplasm</keyword>
<evidence type="ECO:0000256" key="1">
    <source>
        <dbReference type="ARBA" id="ARBA00022490"/>
    </source>
</evidence>